<proteinExistence type="predicted"/>
<evidence type="ECO:0000313" key="1">
    <source>
        <dbReference type="EMBL" id="KAK5637077.1"/>
    </source>
</evidence>
<evidence type="ECO:0000313" key="2">
    <source>
        <dbReference type="Proteomes" id="UP001305414"/>
    </source>
</evidence>
<dbReference type="EMBL" id="JAWHQM010000090">
    <property type="protein sequence ID" value="KAK5637077.1"/>
    <property type="molecule type" value="Genomic_DNA"/>
</dbReference>
<dbReference type="AlphaFoldDB" id="A0AAN7UVT4"/>
<protein>
    <submittedName>
        <fullName evidence="1">Uncharacterized protein</fullName>
    </submittedName>
</protein>
<keyword evidence="2" id="KW-1185">Reference proteome</keyword>
<organism evidence="1 2">
    <name type="scientific">Xylaria bambusicola</name>
    <dbReference type="NCBI Taxonomy" id="326684"/>
    <lineage>
        <taxon>Eukaryota</taxon>
        <taxon>Fungi</taxon>
        <taxon>Dikarya</taxon>
        <taxon>Ascomycota</taxon>
        <taxon>Pezizomycotina</taxon>
        <taxon>Sordariomycetes</taxon>
        <taxon>Xylariomycetidae</taxon>
        <taxon>Xylariales</taxon>
        <taxon>Xylariaceae</taxon>
        <taxon>Xylaria</taxon>
    </lineage>
</organism>
<sequence>MHAIRDALNLGKVIRDFGDSYPDGAQSALESYHHEILERGGRAVLLSRNAFTHSQERDAIIMAWGSEATSLPEEKIVLDHYKP</sequence>
<name>A0AAN7UVT4_9PEZI</name>
<gene>
    <name evidence="1" type="ORF">RRF57_012789</name>
</gene>
<accession>A0AAN7UVT4</accession>
<comment type="caution">
    <text evidence="1">The sequence shown here is derived from an EMBL/GenBank/DDBJ whole genome shotgun (WGS) entry which is preliminary data.</text>
</comment>
<dbReference type="Proteomes" id="UP001305414">
    <property type="component" value="Unassembled WGS sequence"/>
</dbReference>
<reference evidence="1 2" key="1">
    <citation type="submission" date="2023-10" db="EMBL/GenBank/DDBJ databases">
        <title>Draft genome sequence of Xylaria bambusicola isolate GMP-LS, the root and basal stem rot pathogen of sugarcane in Indonesia.</title>
        <authorList>
            <person name="Selvaraj P."/>
            <person name="Muralishankar V."/>
            <person name="Muruganantham S."/>
            <person name="Sp S."/>
            <person name="Haryani S."/>
            <person name="Lau K.J.X."/>
            <person name="Naqvi N.I."/>
        </authorList>
    </citation>
    <scope>NUCLEOTIDE SEQUENCE [LARGE SCALE GENOMIC DNA]</scope>
    <source>
        <strain evidence="1">GMP-LS</strain>
    </source>
</reference>